<evidence type="ECO:0000313" key="2">
    <source>
        <dbReference type="Proteomes" id="UP000824120"/>
    </source>
</evidence>
<name>A0A9J5WPG6_SOLCO</name>
<protein>
    <submittedName>
        <fullName evidence="1">Uncharacterized protein</fullName>
    </submittedName>
</protein>
<keyword evidence="2" id="KW-1185">Reference proteome</keyword>
<evidence type="ECO:0000313" key="1">
    <source>
        <dbReference type="EMBL" id="KAG5577867.1"/>
    </source>
</evidence>
<organism evidence="1 2">
    <name type="scientific">Solanum commersonii</name>
    <name type="common">Commerson's wild potato</name>
    <name type="synonym">Commerson's nightshade</name>
    <dbReference type="NCBI Taxonomy" id="4109"/>
    <lineage>
        <taxon>Eukaryota</taxon>
        <taxon>Viridiplantae</taxon>
        <taxon>Streptophyta</taxon>
        <taxon>Embryophyta</taxon>
        <taxon>Tracheophyta</taxon>
        <taxon>Spermatophyta</taxon>
        <taxon>Magnoliopsida</taxon>
        <taxon>eudicotyledons</taxon>
        <taxon>Gunneridae</taxon>
        <taxon>Pentapetalae</taxon>
        <taxon>asterids</taxon>
        <taxon>lamiids</taxon>
        <taxon>Solanales</taxon>
        <taxon>Solanaceae</taxon>
        <taxon>Solanoideae</taxon>
        <taxon>Solaneae</taxon>
        <taxon>Solanum</taxon>
    </lineage>
</organism>
<proteinExistence type="predicted"/>
<reference evidence="1 2" key="1">
    <citation type="submission" date="2020-09" db="EMBL/GenBank/DDBJ databases">
        <title>De no assembly of potato wild relative species, Solanum commersonii.</title>
        <authorList>
            <person name="Cho K."/>
        </authorList>
    </citation>
    <scope>NUCLEOTIDE SEQUENCE [LARGE SCALE GENOMIC DNA]</scope>
    <source>
        <strain evidence="1">LZ3.2</strain>
        <tissue evidence="1">Leaf</tissue>
    </source>
</reference>
<sequence length="87" mass="9821">MAKHSEKERITNYNKVGRMLINNVKHQDSDSTYGPQTNTPVISFYLSKFWRTELHDTCASGGSCTYPVELVEVMKIALALSIVKLKS</sequence>
<gene>
    <name evidence="1" type="ORF">H5410_058001</name>
</gene>
<dbReference type="AlphaFoldDB" id="A0A9J5WPG6"/>
<dbReference type="EMBL" id="JACXVP010000011">
    <property type="protein sequence ID" value="KAG5577867.1"/>
    <property type="molecule type" value="Genomic_DNA"/>
</dbReference>
<comment type="caution">
    <text evidence="1">The sequence shown here is derived from an EMBL/GenBank/DDBJ whole genome shotgun (WGS) entry which is preliminary data.</text>
</comment>
<accession>A0A9J5WPG6</accession>
<dbReference type="Proteomes" id="UP000824120">
    <property type="component" value="Chromosome 11"/>
</dbReference>